<accession>C0GH01</accession>
<dbReference type="STRING" id="555088.DealDRAFT_1760"/>
<sequence>MDKRIGVIGIVIEDRENAVRRVNAVLSEYAHVVVGRMGIPYRERQVAVISLIVDGTTDEIGAMTGKLGAIDDVAVKTALTKK</sequence>
<organism evidence="1 2">
    <name type="scientific">Dethiobacter alkaliphilus AHT 1</name>
    <dbReference type="NCBI Taxonomy" id="555088"/>
    <lineage>
        <taxon>Bacteria</taxon>
        <taxon>Bacillati</taxon>
        <taxon>Bacillota</taxon>
        <taxon>Dethiobacteria</taxon>
        <taxon>Dethiobacterales</taxon>
        <taxon>Dethiobacteraceae</taxon>
        <taxon>Dethiobacter</taxon>
    </lineage>
</organism>
<reference evidence="1 2" key="1">
    <citation type="submission" date="2009-02" db="EMBL/GenBank/DDBJ databases">
        <title>Sequencing of the draft genome and assembly of Dethiobacter alkaliphilus AHT 1.</title>
        <authorList>
            <consortium name="US DOE Joint Genome Institute (JGI-PGF)"/>
            <person name="Lucas S."/>
            <person name="Copeland A."/>
            <person name="Lapidus A."/>
            <person name="Glavina del Rio T."/>
            <person name="Dalin E."/>
            <person name="Tice H."/>
            <person name="Bruce D."/>
            <person name="Goodwin L."/>
            <person name="Pitluck S."/>
            <person name="Larimer F."/>
            <person name="Land M.L."/>
            <person name="Hauser L."/>
            <person name="Muyzer G."/>
        </authorList>
    </citation>
    <scope>NUCLEOTIDE SEQUENCE [LARGE SCALE GENOMIC DNA]</scope>
    <source>
        <strain evidence="1 2">AHT 1</strain>
    </source>
</reference>
<evidence type="ECO:0000313" key="2">
    <source>
        <dbReference type="Proteomes" id="UP000006443"/>
    </source>
</evidence>
<dbReference type="EMBL" id="ACJM01000008">
    <property type="protein sequence ID" value="EEG77303.1"/>
    <property type="molecule type" value="Genomic_DNA"/>
</dbReference>
<protein>
    <recommendedName>
        <fullName evidence="3">Transcription factor NikR nickel binding C-terminal domain-containing protein</fullName>
    </recommendedName>
</protein>
<comment type="caution">
    <text evidence="1">The sequence shown here is derived from an EMBL/GenBank/DDBJ whole genome shotgun (WGS) entry which is preliminary data.</text>
</comment>
<dbReference type="eggNOG" id="COG0864">
    <property type="taxonomic scope" value="Bacteria"/>
</dbReference>
<dbReference type="Proteomes" id="UP000006443">
    <property type="component" value="Unassembled WGS sequence"/>
</dbReference>
<dbReference type="InterPro" id="IPR023860">
    <property type="entry name" value="FeFe-hyd_TM1266"/>
</dbReference>
<evidence type="ECO:0000313" key="1">
    <source>
        <dbReference type="EMBL" id="EEG77303.1"/>
    </source>
</evidence>
<dbReference type="OrthoDB" id="9796135at2"/>
<dbReference type="InterPro" id="IPR027271">
    <property type="entry name" value="Acetolactate_synth/TF_NikR_C"/>
</dbReference>
<dbReference type="NCBIfam" id="TIGR03959">
    <property type="entry name" value="hyd_TM1266"/>
    <property type="match status" value="1"/>
</dbReference>
<keyword evidence="2" id="KW-1185">Reference proteome</keyword>
<dbReference type="RefSeq" id="WP_008516688.1">
    <property type="nucleotide sequence ID" value="NZ_ACJM01000008.1"/>
</dbReference>
<name>C0GH01_DETAL</name>
<dbReference type="Gene3D" id="3.30.70.1150">
    <property type="entry name" value="ACT-like. Chain A, domain 2"/>
    <property type="match status" value="1"/>
</dbReference>
<dbReference type="Pfam" id="PF21699">
    <property type="entry name" value="TM1266-like"/>
    <property type="match status" value="1"/>
</dbReference>
<gene>
    <name evidence="1" type="ORF">DealDRAFT_1760</name>
</gene>
<dbReference type="AlphaFoldDB" id="C0GH01"/>
<proteinExistence type="predicted"/>
<evidence type="ECO:0008006" key="3">
    <source>
        <dbReference type="Google" id="ProtNLM"/>
    </source>
</evidence>
<dbReference type="InterPro" id="IPR045865">
    <property type="entry name" value="ACT-like_dom_sf"/>
</dbReference>
<dbReference type="SUPFAM" id="SSF55021">
    <property type="entry name" value="ACT-like"/>
    <property type="match status" value="1"/>
</dbReference>